<name>X0ZJH7_9ZZZZ</name>
<evidence type="ECO:0000313" key="1">
    <source>
        <dbReference type="EMBL" id="GAG69810.1"/>
    </source>
</evidence>
<gene>
    <name evidence="1" type="ORF">S01H4_15494</name>
</gene>
<comment type="caution">
    <text evidence="1">The sequence shown here is derived from an EMBL/GenBank/DDBJ whole genome shotgun (WGS) entry which is preliminary data.</text>
</comment>
<dbReference type="EMBL" id="BART01006790">
    <property type="protein sequence ID" value="GAG69810.1"/>
    <property type="molecule type" value="Genomic_DNA"/>
</dbReference>
<accession>X0ZJH7</accession>
<organism evidence="1">
    <name type="scientific">marine sediment metagenome</name>
    <dbReference type="NCBI Taxonomy" id="412755"/>
    <lineage>
        <taxon>unclassified sequences</taxon>
        <taxon>metagenomes</taxon>
        <taxon>ecological metagenomes</taxon>
    </lineage>
</organism>
<sequence length="126" mass="13841">MTDLDDICTFLEKVHTVATAEHWPDVGNVDDIIDETYQKIFVNTPEIIGTNGSFITKRYKVEISETGEATNLIPLISPAVEGGGLDLFRKCFRLSIRSPDRLGIWGISIHSSVSKIVSSKDSLSAS</sequence>
<reference evidence="1" key="1">
    <citation type="journal article" date="2014" name="Front. Microbiol.">
        <title>High frequency of phylogenetically diverse reductive dehalogenase-homologous genes in deep subseafloor sedimentary metagenomes.</title>
        <authorList>
            <person name="Kawai M."/>
            <person name="Futagami T."/>
            <person name="Toyoda A."/>
            <person name="Takaki Y."/>
            <person name="Nishi S."/>
            <person name="Hori S."/>
            <person name="Arai W."/>
            <person name="Tsubouchi T."/>
            <person name="Morono Y."/>
            <person name="Uchiyama I."/>
            <person name="Ito T."/>
            <person name="Fujiyama A."/>
            <person name="Inagaki F."/>
            <person name="Takami H."/>
        </authorList>
    </citation>
    <scope>NUCLEOTIDE SEQUENCE</scope>
    <source>
        <strain evidence="1">Expedition CK06-06</strain>
    </source>
</reference>
<dbReference type="AlphaFoldDB" id="X0ZJH7"/>
<protein>
    <submittedName>
        <fullName evidence="1">Uncharacterized protein</fullName>
    </submittedName>
</protein>
<proteinExistence type="predicted"/>